<evidence type="ECO:0000259" key="2">
    <source>
        <dbReference type="PROSITE" id="PS50943"/>
    </source>
</evidence>
<dbReference type="InterPro" id="IPR010982">
    <property type="entry name" value="Lambda_DNA-bd_dom_sf"/>
</dbReference>
<keyword evidence="1" id="KW-0238">DNA-binding</keyword>
<evidence type="ECO:0000313" key="6">
    <source>
        <dbReference type="Proteomes" id="UP000472916"/>
    </source>
</evidence>
<proteinExistence type="predicted"/>
<evidence type="ECO:0000313" key="3">
    <source>
        <dbReference type="EMBL" id="CUN79521.1"/>
    </source>
</evidence>
<dbReference type="GO" id="GO:0003700">
    <property type="term" value="F:DNA-binding transcription factor activity"/>
    <property type="evidence" value="ECO:0007669"/>
    <property type="project" value="TreeGrafter"/>
</dbReference>
<dbReference type="SMART" id="SM00530">
    <property type="entry name" value="HTH_XRE"/>
    <property type="match status" value="1"/>
</dbReference>
<dbReference type="InterPro" id="IPR001387">
    <property type="entry name" value="Cro/C1-type_HTH"/>
</dbReference>
<dbReference type="InterPro" id="IPR050807">
    <property type="entry name" value="TransReg_Diox_bact_type"/>
</dbReference>
<dbReference type="GO" id="GO:0005829">
    <property type="term" value="C:cytosol"/>
    <property type="evidence" value="ECO:0007669"/>
    <property type="project" value="TreeGrafter"/>
</dbReference>
<dbReference type="CDD" id="cd00093">
    <property type="entry name" value="HTH_XRE"/>
    <property type="match status" value="1"/>
</dbReference>
<dbReference type="GeneID" id="92823276"/>
<dbReference type="Proteomes" id="UP000095439">
    <property type="component" value="Unassembled WGS sequence"/>
</dbReference>
<evidence type="ECO:0000313" key="4">
    <source>
        <dbReference type="EMBL" id="MZK40993.1"/>
    </source>
</evidence>
<dbReference type="GO" id="GO:0003677">
    <property type="term" value="F:DNA binding"/>
    <property type="evidence" value="ECO:0007669"/>
    <property type="project" value="UniProtKB-KW"/>
</dbReference>
<dbReference type="EMBL" id="WWSC01000004">
    <property type="protein sequence ID" value="MZK40993.1"/>
    <property type="molecule type" value="Genomic_DNA"/>
</dbReference>
<dbReference type="PANTHER" id="PTHR46797:SF1">
    <property type="entry name" value="METHYLPHOSPHONATE SYNTHASE"/>
    <property type="match status" value="1"/>
</dbReference>
<dbReference type="RefSeq" id="WP_008374249.1">
    <property type="nucleotide sequence ID" value="NZ_CABIWY010000005.1"/>
</dbReference>
<dbReference type="Gene3D" id="1.10.260.40">
    <property type="entry name" value="lambda repressor-like DNA-binding domains"/>
    <property type="match status" value="1"/>
</dbReference>
<dbReference type="SUPFAM" id="SSF47413">
    <property type="entry name" value="lambda repressor-like DNA-binding domains"/>
    <property type="match status" value="1"/>
</dbReference>
<protein>
    <submittedName>
        <fullName evidence="3">HTH-type transcriptional regulator sinR</fullName>
    </submittedName>
    <submittedName>
        <fullName evidence="4">Helix-turn-helix domain-containing protein</fullName>
    </submittedName>
</protein>
<dbReference type="EMBL" id="CYYY01000005">
    <property type="protein sequence ID" value="CUN79521.1"/>
    <property type="molecule type" value="Genomic_DNA"/>
</dbReference>
<dbReference type="AlphaFoldDB" id="A0A173ZTC7"/>
<evidence type="ECO:0000256" key="1">
    <source>
        <dbReference type="ARBA" id="ARBA00023125"/>
    </source>
</evidence>
<dbReference type="Proteomes" id="UP000472916">
    <property type="component" value="Unassembled WGS sequence"/>
</dbReference>
<name>A0A173ZTC7_9FIRM</name>
<evidence type="ECO:0000313" key="5">
    <source>
        <dbReference type="Proteomes" id="UP000095439"/>
    </source>
</evidence>
<feature type="domain" description="HTH cro/C1-type" evidence="2">
    <location>
        <begin position="12"/>
        <end position="66"/>
    </location>
</feature>
<dbReference type="PROSITE" id="PS50943">
    <property type="entry name" value="HTH_CROC1"/>
    <property type="match status" value="1"/>
</dbReference>
<reference evidence="4 6" key="2">
    <citation type="journal article" date="2019" name="Nat. Med.">
        <title>A library of human gut bacterial isolates paired with longitudinal multiomics data enables mechanistic microbiome research.</title>
        <authorList>
            <person name="Poyet M."/>
            <person name="Groussin M."/>
            <person name="Gibbons S.M."/>
            <person name="Avila-Pacheco J."/>
            <person name="Jiang X."/>
            <person name="Kearney S.M."/>
            <person name="Perrotta A.R."/>
            <person name="Berdy B."/>
            <person name="Zhao S."/>
            <person name="Lieberman T.D."/>
            <person name="Swanson P.K."/>
            <person name="Smith M."/>
            <person name="Roesemann S."/>
            <person name="Alexander J.E."/>
            <person name="Rich S.A."/>
            <person name="Livny J."/>
            <person name="Vlamakis H."/>
            <person name="Clish C."/>
            <person name="Bullock K."/>
            <person name="Deik A."/>
            <person name="Scott J."/>
            <person name="Pierce K.A."/>
            <person name="Xavier R.J."/>
            <person name="Alm E.J."/>
        </authorList>
    </citation>
    <scope>NUCLEOTIDE SEQUENCE [LARGE SCALE GENOMIC DNA]</scope>
    <source>
        <strain evidence="4 6">BIOML-A6</strain>
    </source>
</reference>
<gene>
    <name evidence="3" type="primary">sinR_2</name>
    <name evidence="3" type="ORF">ERS852423_01475</name>
    <name evidence="4" type="ORF">GT528_04560</name>
</gene>
<reference evidence="3 5" key="1">
    <citation type="submission" date="2015-09" db="EMBL/GenBank/DDBJ databases">
        <authorList>
            <consortium name="Pathogen Informatics"/>
        </authorList>
    </citation>
    <scope>NUCLEOTIDE SEQUENCE [LARGE SCALE GENOMIC DNA]</scope>
    <source>
        <strain evidence="3 5">2789STDY5608866</strain>
    </source>
</reference>
<sequence length="129" mass="14948">MEINYALIGKRIRETRKQRGLSAEELAEIADLSTVYISYIENAKRKPSLESLIKISNALEITIDELLYGNLLYNPTEYQTDIDLLMADCTSTEKRYIFEVLSAIKNILRINDWHLSSKHNYDADNPNDY</sequence>
<organism evidence="3 5">
    <name type="scientific">Dorea longicatena</name>
    <dbReference type="NCBI Taxonomy" id="88431"/>
    <lineage>
        <taxon>Bacteria</taxon>
        <taxon>Bacillati</taxon>
        <taxon>Bacillota</taxon>
        <taxon>Clostridia</taxon>
        <taxon>Lachnospirales</taxon>
        <taxon>Lachnospiraceae</taxon>
        <taxon>Dorea</taxon>
    </lineage>
</organism>
<accession>A0A173ZTC7</accession>
<dbReference type="PANTHER" id="PTHR46797">
    <property type="entry name" value="HTH-TYPE TRANSCRIPTIONAL REGULATOR"/>
    <property type="match status" value="1"/>
</dbReference>
<dbReference type="Pfam" id="PF01381">
    <property type="entry name" value="HTH_3"/>
    <property type="match status" value="1"/>
</dbReference>